<evidence type="ECO:0000256" key="2">
    <source>
        <dbReference type="ARBA" id="ARBA00012416"/>
    </source>
</evidence>
<reference evidence="8" key="1">
    <citation type="submission" date="2021-01" db="EMBL/GenBank/DDBJ databases">
        <authorList>
            <person name="Corre E."/>
            <person name="Pelletier E."/>
            <person name="Niang G."/>
            <person name="Scheremetjew M."/>
            <person name="Finn R."/>
            <person name="Kale V."/>
            <person name="Holt S."/>
            <person name="Cochrane G."/>
            <person name="Meng A."/>
            <person name="Brown T."/>
            <person name="Cohen L."/>
        </authorList>
    </citation>
    <scope>NUCLEOTIDE SEQUENCE</scope>
    <source>
        <strain evidence="8">NY070348D</strain>
    </source>
</reference>
<sequence>MLRKGRTNLGMLPLVGKSLVGMPLARCLGTTTPKTVRIHFNKRKVKFQTGVLAPLAPGSIVATDAKSVVLVTACKEMNDGTNLSLSVEYREKASAAGKIPDHVLRRELAPRQGDLLVARMIDRSIRPVFDKSKLFPTVQVICTTLAYDGVGDIPVLSVNAASLALTQAKLLGSEEQVACVRVSCFEDRGKWEYFDFPDLDELRKASDDWPLDMVVSGTSSGITFVDFSSRIPLEPSVLGGALDFAVSRLKRLIADRTAGYMKPLGIVCEVGTLETKPHADEAEILKLSQLAKRVLRETTTPRHSKLASTEIIDEFVDKLLEASATGLNSYEDQAHSNPSRQQENPKQVANLALLETVRSEVIDEEKRLDGRPLEQCRETNLSLNILPRVNGSATFSRGGSKSLCVATCGTAEEALEYLPYCGEESKEQFYVHYEFPPFAANKTGRLGFDRSMLMNGSLIQKAFLPVFPNPVDFPLSVRVNAEVLSGDGGTTMASVCGTSLALMNAGVPIKDHVAGVTIGLVGDKLLVDMNETEAQISDMCFRLTGTKDGITAGQLECKNDPKGIDLGHAVRAVEAADRANKVTIKRMNKLVSRPQEPRDGTLQVRVVSVPKGQVKAVLGFGGLKARELEASIDCTLECLVEEDLVRVFAKTEEILDYAEEAIKSYAWLPEIGDIFTDAEVVEVWTFGIVVQISPDTTGSVTTKELCLKTIDATNHFKVGDTVPVKVTAISIDNFVKLSRKEALIDLNLDDPILGSTRQQLSIIPVKARKEAKAKRHRKNTSSQNHSEQTRKKKTRANNSEQITSKEKRAQAKKKQEQTKNP</sequence>
<dbReference type="SUPFAM" id="SSF55666">
    <property type="entry name" value="Ribonuclease PH domain 2-like"/>
    <property type="match status" value="1"/>
</dbReference>
<dbReference type="InterPro" id="IPR012162">
    <property type="entry name" value="PNPase"/>
</dbReference>
<dbReference type="GO" id="GO:0000958">
    <property type="term" value="P:mitochondrial mRNA catabolic process"/>
    <property type="evidence" value="ECO:0007669"/>
    <property type="project" value="TreeGrafter"/>
</dbReference>
<organism evidence="8">
    <name type="scientific">Mucochytrium quahogii</name>
    <dbReference type="NCBI Taxonomy" id="96639"/>
    <lineage>
        <taxon>Eukaryota</taxon>
        <taxon>Sar</taxon>
        <taxon>Stramenopiles</taxon>
        <taxon>Bigyra</taxon>
        <taxon>Labyrinthulomycetes</taxon>
        <taxon>Thraustochytrida</taxon>
        <taxon>Thraustochytriidae</taxon>
        <taxon>Mucochytrium</taxon>
    </lineage>
</organism>
<dbReference type="GO" id="GO:0000175">
    <property type="term" value="F:3'-5'-RNA exonuclease activity"/>
    <property type="evidence" value="ECO:0007669"/>
    <property type="project" value="TreeGrafter"/>
</dbReference>
<dbReference type="SUPFAM" id="SSF50249">
    <property type="entry name" value="Nucleic acid-binding proteins"/>
    <property type="match status" value="1"/>
</dbReference>
<name>A0A7S2S5U3_9STRA</name>
<evidence type="ECO:0000256" key="3">
    <source>
        <dbReference type="ARBA" id="ARBA00022679"/>
    </source>
</evidence>
<dbReference type="Gene3D" id="2.40.50.140">
    <property type="entry name" value="Nucleic acid-binding proteins"/>
    <property type="match status" value="1"/>
</dbReference>
<feature type="domain" description="S1 motif" evidence="7">
    <location>
        <begin position="672"/>
        <end position="740"/>
    </location>
</feature>
<feature type="region of interest" description="Disordered" evidence="6">
    <location>
        <begin position="764"/>
        <end position="821"/>
    </location>
</feature>
<dbReference type="InterPro" id="IPR003029">
    <property type="entry name" value="S1_domain"/>
</dbReference>
<dbReference type="InterPro" id="IPR036345">
    <property type="entry name" value="ExoRNase_PH_dom2_sf"/>
</dbReference>
<dbReference type="SUPFAM" id="SSF54211">
    <property type="entry name" value="Ribosomal protein S5 domain 2-like"/>
    <property type="match status" value="2"/>
</dbReference>
<protein>
    <recommendedName>
        <fullName evidence="2">polyribonucleotide nucleotidyltransferase</fullName>
        <ecNumber evidence="2">2.7.7.8</ecNumber>
    </recommendedName>
</protein>
<dbReference type="SMART" id="SM00316">
    <property type="entry name" value="S1"/>
    <property type="match status" value="1"/>
</dbReference>
<dbReference type="PANTHER" id="PTHR11252">
    <property type="entry name" value="POLYRIBONUCLEOTIDE NUCLEOTIDYLTRANSFERASE"/>
    <property type="match status" value="1"/>
</dbReference>
<comment type="similarity">
    <text evidence="1">Belongs to the polyribonucleotide nucleotidyltransferase family.</text>
</comment>
<accession>A0A7S2S5U3</accession>
<dbReference type="GO" id="GO:0005739">
    <property type="term" value="C:mitochondrion"/>
    <property type="evidence" value="ECO:0007669"/>
    <property type="project" value="TreeGrafter"/>
</dbReference>
<dbReference type="Gene3D" id="3.30.230.70">
    <property type="entry name" value="GHMP Kinase, N-terminal domain"/>
    <property type="match status" value="2"/>
</dbReference>
<evidence type="ECO:0000256" key="4">
    <source>
        <dbReference type="ARBA" id="ARBA00022695"/>
    </source>
</evidence>
<dbReference type="Pfam" id="PF01138">
    <property type="entry name" value="RNase_PH"/>
    <property type="match status" value="2"/>
</dbReference>
<dbReference type="PROSITE" id="PS50126">
    <property type="entry name" value="S1"/>
    <property type="match status" value="1"/>
</dbReference>
<keyword evidence="5" id="KW-0694">RNA-binding</keyword>
<dbReference type="InterPro" id="IPR036612">
    <property type="entry name" value="KH_dom_type_1_sf"/>
</dbReference>
<dbReference type="GO" id="GO:0005829">
    <property type="term" value="C:cytosol"/>
    <property type="evidence" value="ECO:0007669"/>
    <property type="project" value="TreeGrafter"/>
</dbReference>
<dbReference type="Pfam" id="PF00575">
    <property type="entry name" value="S1"/>
    <property type="match status" value="1"/>
</dbReference>
<feature type="compositionally biased region" description="Basic residues" evidence="6">
    <location>
        <begin position="769"/>
        <end position="779"/>
    </location>
</feature>
<feature type="compositionally biased region" description="Basic and acidic residues" evidence="6">
    <location>
        <begin position="803"/>
        <end position="821"/>
    </location>
</feature>
<keyword evidence="4" id="KW-0548">Nucleotidyltransferase</keyword>
<evidence type="ECO:0000256" key="1">
    <source>
        <dbReference type="ARBA" id="ARBA00007404"/>
    </source>
</evidence>
<dbReference type="PANTHER" id="PTHR11252:SF0">
    <property type="entry name" value="POLYRIBONUCLEOTIDE NUCLEOTIDYLTRANSFERASE 1, MITOCHONDRIAL"/>
    <property type="match status" value="1"/>
</dbReference>
<dbReference type="GO" id="GO:0004654">
    <property type="term" value="F:polyribonucleotide nucleotidyltransferase activity"/>
    <property type="evidence" value="ECO:0007669"/>
    <property type="project" value="UniProtKB-EC"/>
</dbReference>
<evidence type="ECO:0000256" key="6">
    <source>
        <dbReference type="SAM" id="MobiDB-lite"/>
    </source>
</evidence>
<evidence type="ECO:0000313" key="8">
    <source>
        <dbReference type="EMBL" id="CAD9690445.1"/>
    </source>
</evidence>
<dbReference type="AlphaFoldDB" id="A0A7S2S5U3"/>
<evidence type="ECO:0000256" key="5">
    <source>
        <dbReference type="ARBA" id="ARBA00022884"/>
    </source>
</evidence>
<keyword evidence="3" id="KW-0808">Transferase</keyword>
<dbReference type="InterPro" id="IPR012340">
    <property type="entry name" value="NA-bd_OB-fold"/>
</dbReference>
<dbReference type="Gene3D" id="3.30.1370.10">
    <property type="entry name" value="K Homology domain, type 1"/>
    <property type="match status" value="1"/>
</dbReference>
<dbReference type="InterPro" id="IPR020568">
    <property type="entry name" value="Ribosomal_Su5_D2-typ_SF"/>
</dbReference>
<gene>
    <name evidence="8" type="ORF">QSP1433_LOCUS10623</name>
</gene>
<proteinExistence type="inferred from homology"/>
<evidence type="ECO:0000259" key="7">
    <source>
        <dbReference type="PROSITE" id="PS50126"/>
    </source>
</evidence>
<dbReference type="GO" id="GO:0000965">
    <property type="term" value="P:mitochondrial RNA 3'-end processing"/>
    <property type="evidence" value="ECO:0007669"/>
    <property type="project" value="TreeGrafter"/>
</dbReference>
<dbReference type="GO" id="GO:0003723">
    <property type="term" value="F:RNA binding"/>
    <property type="evidence" value="ECO:0007669"/>
    <property type="project" value="UniProtKB-KW"/>
</dbReference>
<dbReference type="InterPro" id="IPR001247">
    <property type="entry name" value="ExoRNase_PH_dom1"/>
</dbReference>
<dbReference type="EMBL" id="HBHK01016904">
    <property type="protein sequence ID" value="CAD9690445.1"/>
    <property type="molecule type" value="Transcribed_RNA"/>
</dbReference>
<dbReference type="InterPro" id="IPR027408">
    <property type="entry name" value="PNPase/RNase_PH_dom_sf"/>
</dbReference>
<dbReference type="EC" id="2.7.7.8" evidence="2"/>